<evidence type="ECO:0000313" key="2">
    <source>
        <dbReference type="EMBL" id="KAL2635940.1"/>
    </source>
</evidence>
<evidence type="ECO:0000256" key="1">
    <source>
        <dbReference type="SAM" id="MobiDB-lite"/>
    </source>
</evidence>
<sequence>MERERDVGSRTVKNVKGPSSKASSGSSLPVLIDVEDFKGTFSFDEFFKNLVYDVLPPVNDEDITSPNSANQQPPVANGAYRRSDSDSGGNKLTILTGPPFAEAEFLQPLFRDARKELVDLCNQVYF</sequence>
<feature type="compositionally biased region" description="Polar residues" evidence="1">
    <location>
        <begin position="64"/>
        <end position="74"/>
    </location>
</feature>
<organism evidence="2 3">
    <name type="scientific">Riccia fluitans</name>
    <dbReference type="NCBI Taxonomy" id="41844"/>
    <lineage>
        <taxon>Eukaryota</taxon>
        <taxon>Viridiplantae</taxon>
        <taxon>Streptophyta</taxon>
        <taxon>Embryophyta</taxon>
        <taxon>Marchantiophyta</taxon>
        <taxon>Marchantiopsida</taxon>
        <taxon>Marchantiidae</taxon>
        <taxon>Marchantiales</taxon>
        <taxon>Ricciaceae</taxon>
        <taxon>Riccia</taxon>
    </lineage>
</organism>
<comment type="caution">
    <text evidence="2">The sequence shown here is derived from an EMBL/GenBank/DDBJ whole genome shotgun (WGS) entry which is preliminary data.</text>
</comment>
<accession>A0ABD1YZ31</accession>
<evidence type="ECO:0000313" key="3">
    <source>
        <dbReference type="Proteomes" id="UP001605036"/>
    </source>
</evidence>
<dbReference type="AlphaFoldDB" id="A0ABD1YZ31"/>
<feature type="compositionally biased region" description="Low complexity" evidence="1">
    <location>
        <begin position="15"/>
        <end position="26"/>
    </location>
</feature>
<dbReference type="EMBL" id="JBHFFA010000003">
    <property type="protein sequence ID" value="KAL2635940.1"/>
    <property type="molecule type" value="Genomic_DNA"/>
</dbReference>
<protein>
    <submittedName>
        <fullName evidence="2">Uncharacterized protein</fullName>
    </submittedName>
</protein>
<feature type="region of interest" description="Disordered" evidence="1">
    <location>
        <begin position="1"/>
        <end position="26"/>
    </location>
</feature>
<dbReference type="Proteomes" id="UP001605036">
    <property type="component" value="Unassembled WGS sequence"/>
</dbReference>
<keyword evidence="3" id="KW-1185">Reference proteome</keyword>
<reference evidence="2 3" key="1">
    <citation type="submission" date="2024-09" db="EMBL/GenBank/DDBJ databases">
        <title>Chromosome-scale assembly of Riccia fluitans.</title>
        <authorList>
            <person name="Paukszto L."/>
            <person name="Sawicki J."/>
            <person name="Karawczyk K."/>
            <person name="Piernik-Szablinska J."/>
            <person name="Szczecinska M."/>
            <person name="Mazdziarz M."/>
        </authorList>
    </citation>
    <scope>NUCLEOTIDE SEQUENCE [LARGE SCALE GENOMIC DNA]</scope>
    <source>
        <strain evidence="2">Rf_01</strain>
        <tissue evidence="2">Aerial parts of the thallus</tissue>
    </source>
</reference>
<name>A0ABD1YZ31_9MARC</name>
<feature type="region of interest" description="Disordered" evidence="1">
    <location>
        <begin position="59"/>
        <end position="95"/>
    </location>
</feature>
<gene>
    <name evidence="2" type="ORF">R1flu_007419</name>
</gene>
<proteinExistence type="predicted"/>